<evidence type="ECO:0000313" key="3">
    <source>
        <dbReference type="Proteomes" id="UP000202786"/>
    </source>
</evidence>
<dbReference type="GO" id="GO:0004519">
    <property type="term" value="F:endonuclease activity"/>
    <property type="evidence" value="ECO:0007669"/>
    <property type="project" value="UniProtKB-KW"/>
</dbReference>
<sequence length="263" mass="30066">MQSCHTCGKEYSSKTSLRNNHYSKYPEHSPDSWDVCQDCGAPKKNLGNHWALSSCNYPELTQEQVEVTIGLLLGDGSLILQDNRNPHIQCGMVTKEYLQYLDDIFENLSTGVKFQQSATDSARNAMDSGLVDNAEPENYSDVYYWKSRANPNFEQFSDWYTERGKVFPEDIELTPTVLKHWYVGDGNYNKSSKVIKIACSNEYENWDKLTNYFKNAGLPLPKDYKQEAICFDKSGSDELLEYMGEPLPGFEHKFPQGLSTDRP</sequence>
<dbReference type="GeneID" id="16193900"/>
<dbReference type="InterPro" id="IPR004860">
    <property type="entry name" value="LAGLIDADG_dom"/>
</dbReference>
<keyword evidence="2" id="KW-0378">Hydrolase</keyword>
<dbReference type="InterPro" id="IPR027434">
    <property type="entry name" value="Homing_endonucl"/>
</dbReference>
<keyword evidence="2" id="KW-0255">Endonuclease</keyword>
<dbReference type="Gene3D" id="3.10.28.10">
    <property type="entry name" value="Homing endonucleases"/>
    <property type="match status" value="1"/>
</dbReference>
<dbReference type="RefSeq" id="YP_008059258.1">
    <property type="nucleotide sequence ID" value="NC_021328.1"/>
</dbReference>
<dbReference type="KEGG" id="vg:16193900"/>
<evidence type="ECO:0000313" key="2">
    <source>
        <dbReference type="EMBL" id="AGM11380.1"/>
    </source>
</evidence>
<name>R4T903_9CAUD</name>
<protein>
    <submittedName>
        <fullName evidence="2">LAGLIDADG endonuclease</fullName>
    </submittedName>
</protein>
<evidence type="ECO:0000259" key="1">
    <source>
        <dbReference type="Pfam" id="PF03161"/>
    </source>
</evidence>
<dbReference type="EMBL" id="KC292026">
    <property type="protein sequence ID" value="AGM11380.1"/>
    <property type="molecule type" value="Genomic_DNA"/>
</dbReference>
<reference evidence="2 3" key="1">
    <citation type="submission" date="2012-12" db="EMBL/GenBank/DDBJ databases">
        <authorList>
            <person name="Sencilo A."/>
            <person name="Jacobs-Sera D."/>
            <person name="Russell D.A."/>
            <person name="Ko C."/>
            <person name="Atanasova N."/>
            <person name="Osterlund E."/>
            <person name="Oksanen H.M."/>
            <person name="Bamford D.H."/>
            <person name="Hatfull G.F."/>
            <person name="Roine E."/>
            <person name="Hendrix R.W."/>
        </authorList>
    </citation>
    <scope>NUCLEOTIDE SEQUENCE [LARGE SCALE GENOMIC DNA]</scope>
</reference>
<feature type="domain" description="Homing endonuclease LAGLIDADG" evidence="1">
    <location>
        <begin position="66"/>
        <end position="216"/>
    </location>
</feature>
<keyword evidence="3" id="KW-1185">Reference proteome</keyword>
<proteinExistence type="predicted"/>
<organism evidence="2 3">
    <name type="scientific">Halogranum tailed virus 1</name>
    <dbReference type="NCBI Taxonomy" id="1273749"/>
    <lineage>
        <taxon>Viruses</taxon>
        <taxon>Duplodnaviria</taxon>
        <taxon>Heunggongvirae</taxon>
        <taxon>Uroviricota</taxon>
        <taxon>Caudoviricetes</taxon>
        <taxon>Thumleimavirales</taxon>
        <taxon>Halomagnusviridae</taxon>
        <taxon>Hagravirus</taxon>
        <taxon>Hagravirus capitaneum</taxon>
        <taxon>Hagravirus HGTV1</taxon>
    </lineage>
</organism>
<keyword evidence="2" id="KW-0540">Nuclease</keyword>
<dbReference type="SUPFAM" id="SSF55608">
    <property type="entry name" value="Homing endonucleases"/>
    <property type="match status" value="1"/>
</dbReference>
<gene>
    <name evidence="2" type="primary">50</name>
    <name evidence="2" type="ORF">HGTV1_50</name>
</gene>
<dbReference type="Pfam" id="PF03161">
    <property type="entry name" value="LAGLIDADG_2"/>
    <property type="match status" value="1"/>
</dbReference>
<dbReference type="Proteomes" id="UP000202786">
    <property type="component" value="Segment"/>
</dbReference>
<accession>R4T903</accession>